<evidence type="ECO:0000256" key="4">
    <source>
        <dbReference type="ARBA" id="ARBA00022801"/>
    </source>
</evidence>
<accession>A0A5D3WNE3</accession>
<dbReference type="Pfam" id="PF03755">
    <property type="entry name" value="YicC-like_N"/>
    <property type="match status" value="1"/>
</dbReference>
<evidence type="ECO:0000256" key="3">
    <source>
        <dbReference type="ARBA" id="ARBA00022759"/>
    </source>
</evidence>
<evidence type="ECO:0000256" key="1">
    <source>
        <dbReference type="ARBA" id="ARBA00001968"/>
    </source>
</evidence>
<dbReference type="RefSeq" id="WP_148894268.1">
    <property type="nucleotide sequence ID" value="NZ_VNIB01000001.1"/>
</dbReference>
<dbReference type="PANTHER" id="PTHR30636:SF3">
    <property type="entry name" value="UPF0701 PROTEIN YICC"/>
    <property type="match status" value="1"/>
</dbReference>
<protein>
    <submittedName>
        <fullName evidence="8">Uncharacterized protein (TIGR00255 family)</fullName>
    </submittedName>
</protein>
<comment type="similarity">
    <text evidence="5">Belongs to the YicC/YloC family.</text>
</comment>
<sequence>MALYSMTGFGKGQAASETLTIGVEIRSVNHRFCDVGIKGPKVVAPLEAALKKRLSEQLSRGKVDVFVNLDIIGEQGYEARVNLPLAQAVVRALTELRETFQLSDAVTLDMLSRQKDILLLEESLSLDELEPCLDRALQEAIDNLVVMRAREGQALREDFEQRLATLAALLDEIAGRADRVPQEWREKLEQRLAKYADDIEIDPQRMAQELAVYADRCDISEELTRFRSHLEQFRQLLDSEEPVGRKLDFLVQEINREANTIGSKANDAHICRLVVDIKAELEKIREQVQNVV</sequence>
<keyword evidence="3" id="KW-0255">Endonuclease</keyword>
<evidence type="ECO:0000256" key="5">
    <source>
        <dbReference type="ARBA" id="ARBA00035648"/>
    </source>
</evidence>
<gene>
    <name evidence="8" type="ORF">EDC39_101238</name>
</gene>
<keyword evidence="2" id="KW-0540">Nuclease</keyword>
<dbReference type="GO" id="GO:0004521">
    <property type="term" value="F:RNA endonuclease activity"/>
    <property type="evidence" value="ECO:0007669"/>
    <property type="project" value="InterPro"/>
</dbReference>
<organism evidence="8 9">
    <name type="scientific">Geothermobacter ehrlichii</name>
    <dbReference type="NCBI Taxonomy" id="213224"/>
    <lineage>
        <taxon>Bacteria</taxon>
        <taxon>Pseudomonadati</taxon>
        <taxon>Thermodesulfobacteriota</taxon>
        <taxon>Desulfuromonadia</taxon>
        <taxon>Desulfuromonadales</taxon>
        <taxon>Geothermobacteraceae</taxon>
        <taxon>Geothermobacter</taxon>
    </lineage>
</organism>
<evidence type="ECO:0000259" key="6">
    <source>
        <dbReference type="Pfam" id="PF03755"/>
    </source>
</evidence>
<dbReference type="InterPro" id="IPR013551">
    <property type="entry name" value="YicC-like_C"/>
</dbReference>
<dbReference type="Pfam" id="PF08340">
    <property type="entry name" value="YicC-like_C"/>
    <property type="match status" value="1"/>
</dbReference>
<dbReference type="AlphaFoldDB" id="A0A5D3WNE3"/>
<evidence type="ECO:0000313" key="8">
    <source>
        <dbReference type="EMBL" id="TYP00078.1"/>
    </source>
</evidence>
<reference evidence="8 9" key="1">
    <citation type="submission" date="2019-07" db="EMBL/GenBank/DDBJ databases">
        <title>Genomic Encyclopedia of Type Strains, Phase IV (KMG-IV): sequencing the most valuable type-strain genomes for metagenomic binning, comparative biology and taxonomic classification.</title>
        <authorList>
            <person name="Goeker M."/>
        </authorList>
    </citation>
    <scope>NUCLEOTIDE SEQUENCE [LARGE SCALE GENOMIC DNA]</scope>
    <source>
        <strain evidence="8 9">SS015</strain>
    </source>
</reference>
<dbReference type="Proteomes" id="UP000324159">
    <property type="component" value="Unassembled WGS sequence"/>
</dbReference>
<evidence type="ECO:0000256" key="2">
    <source>
        <dbReference type="ARBA" id="ARBA00022722"/>
    </source>
</evidence>
<name>A0A5D3WNE3_9BACT</name>
<keyword evidence="9" id="KW-1185">Reference proteome</keyword>
<comment type="caution">
    <text evidence="8">The sequence shown here is derived from an EMBL/GenBank/DDBJ whole genome shotgun (WGS) entry which is preliminary data.</text>
</comment>
<dbReference type="InterPro" id="IPR013527">
    <property type="entry name" value="YicC-like_N"/>
</dbReference>
<evidence type="ECO:0000313" key="9">
    <source>
        <dbReference type="Proteomes" id="UP000324159"/>
    </source>
</evidence>
<dbReference type="InterPro" id="IPR005229">
    <property type="entry name" value="YicC/YloC-like"/>
</dbReference>
<proteinExistence type="inferred from homology"/>
<keyword evidence="4" id="KW-0378">Hydrolase</keyword>
<evidence type="ECO:0000259" key="7">
    <source>
        <dbReference type="Pfam" id="PF08340"/>
    </source>
</evidence>
<dbReference type="GO" id="GO:0016787">
    <property type="term" value="F:hydrolase activity"/>
    <property type="evidence" value="ECO:0007669"/>
    <property type="project" value="UniProtKB-KW"/>
</dbReference>
<dbReference type="PANTHER" id="PTHR30636">
    <property type="entry name" value="UPF0701 PROTEIN YICC"/>
    <property type="match status" value="1"/>
</dbReference>
<comment type="cofactor">
    <cofactor evidence="1">
        <name>a divalent metal cation</name>
        <dbReference type="ChEBI" id="CHEBI:60240"/>
    </cofactor>
</comment>
<dbReference type="EMBL" id="VNIB01000001">
    <property type="protein sequence ID" value="TYP00078.1"/>
    <property type="molecule type" value="Genomic_DNA"/>
</dbReference>
<dbReference type="NCBIfam" id="TIGR00255">
    <property type="entry name" value="YicC/YloC family endoribonuclease"/>
    <property type="match status" value="1"/>
</dbReference>
<feature type="domain" description="Endoribonuclease YicC-like N-terminal" evidence="6">
    <location>
        <begin position="4"/>
        <end position="156"/>
    </location>
</feature>
<dbReference type="OrthoDB" id="9771229at2"/>
<feature type="domain" description="Endoribonuclease YicC-like C-terminal" evidence="7">
    <location>
        <begin position="175"/>
        <end position="291"/>
    </location>
</feature>